<accession>A0A0C3DDF1</accession>
<evidence type="ECO:0000313" key="1">
    <source>
        <dbReference type="EMBL" id="KIM58735.1"/>
    </source>
</evidence>
<dbReference type="InParanoid" id="A0A0C3DDF1"/>
<dbReference type="OrthoDB" id="1862401at2759"/>
<gene>
    <name evidence="1" type="ORF">SCLCIDRAFT_1062741</name>
</gene>
<reference evidence="1 2" key="1">
    <citation type="submission" date="2014-04" db="EMBL/GenBank/DDBJ databases">
        <authorList>
            <consortium name="DOE Joint Genome Institute"/>
            <person name="Kuo A."/>
            <person name="Kohler A."/>
            <person name="Nagy L.G."/>
            <person name="Floudas D."/>
            <person name="Copeland A."/>
            <person name="Barry K.W."/>
            <person name="Cichocki N."/>
            <person name="Veneault-Fourrey C."/>
            <person name="LaButti K."/>
            <person name="Lindquist E.A."/>
            <person name="Lipzen A."/>
            <person name="Lundell T."/>
            <person name="Morin E."/>
            <person name="Murat C."/>
            <person name="Sun H."/>
            <person name="Tunlid A."/>
            <person name="Henrissat B."/>
            <person name="Grigoriev I.V."/>
            <person name="Hibbett D.S."/>
            <person name="Martin F."/>
            <person name="Nordberg H.P."/>
            <person name="Cantor M.N."/>
            <person name="Hua S.X."/>
        </authorList>
    </citation>
    <scope>NUCLEOTIDE SEQUENCE [LARGE SCALE GENOMIC DNA]</scope>
    <source>
        <strain evidence="1 2">Foug A</strain>
    </source>
</reference>
<dbReference type="AlphaFoldDB" id="A0A0C3DDF1"/>
<protein>
    <recommendedName>
        <fullName evidence="3">Condensation domain-containing protein</fullName>
    </recommendedName>
</protein>
<dbReference type="EMBL" id="KN822082">
    <property type="protein sequence ID" value="KIM58735.1"/>
    <property type="molecule type" value="Genomic_DNA"/>
</dbReference>
<evidence type="ECO:0000313" key="2">
    <source>
        <dbReference type="Proteomes" id="UP000053989"/>
    </source>
</evidence>
<evidence type="ECO:0008006" key="3">
    <source>
        <dbReference type="Google" id="ProtNLM"/>
    </source>
</evidence>
<dbReference type="Proteomes" id="UP000053989">
    <property type="component" value="Unassembled WGS sequence"/>
</dbReference>
<sequence>MHLVSPKLPTVLHHQTAVNLAYDLWFYDANGVYVLPGTIDVEKFKNALSNTLQLYPHAAGQLRCQDGRWFIELTNTPVPVDVSYVEEKSSSSILQDDWVWQKNLTFLSFPQRTHASLINGTEPLLRCQLTFFLEETCIGISWHHILGQ</sequence>
<proteinExistence type="predicted"/>
<keyword evidence="2" id="KW-1185">Reference proteome</keyword>
<dbReference type="HOGENOM" id="CLU_1781994_0_0_1"/>
<dbReference type="Pfam" id="PF02458">
    <property type="entry name" value="Transferase"/>
    <property type="match status" value="1"/>
</dbReference>
<name>A0A0C3DDF1_9AGAM</name>
<organism evidence="1 2">
    <name type="scientific">Scleroderma citrinum Foug A</name>
    <dbReference type="NCBI Taxonomy" id="1036808"/>
    <lineage>
        <taxon>Eukaryota</taxon>
        <taxon>Fungi</taxon>
        <taxon>Dikarya</taxon>
        <taxon>Basidiomycota</taxon>
        <taxon>Agaricomycotina</taxon>
        <taxon>Agaricomycetes</taxon>
        <taxon>Agaricomycetidae</taxon>
        <taxon>Boletales</taxon>
        <taxon>Sclerodermatineae</taxon>
        <taxon>Sclerodermataceae</taxon>
        <taxon>Scleroderma</taxon>
    </lineage>
</organism>
<dbReference type="Gene3D" id="3.30.559.10">
    <property type="entry name" value="Chloramphenicol acetyltransferase-like domain"/>
    <property type="match status" value="1"/>
</dbReference>
<dbReference type="InterPro" id="IPR023213">
    <property type="entry name" value="CAT-like_dom_sf"/>
</dbReference>
<reference evidence="2" key="2">
    <citation type="submission" date="2015-01" db="EMBL/GenBank/DDBJ databases">
        <title>Evolutionary Origins and Diversification of the Mycorrhizal Mutualists.</title>
        <authorList>
            <consortium name="DOE Joint Genome Institute"/>
            <consortium name="Mycorrhizal Genomics Consortium"/>
            <person name="Kohler A."/>
            <person name="Kuo A."/>
            <person name="Nagy L.G."/>
            <person name="Floudas D."/>
            <person name="Copeland A."/>
            <person name="Barry K.W."/>
            <person name="Cichocki N."/>
            <person name="Veneault-Fourrey C."/>
            <person name="LaButti K."/>
            <person name="Lindquist E.A."/>
            <person name="Lipzen A."/>
            <person name="Lundell T."/>
            <person name="Morin E."/>
            <person name="Murat C."/>
            <person name="Riley R."/>
            <person name="Ohm R."/>
            <person name="Sun H."/>
            <person name="Tunlid A."/>
            <person name="Henrissat B."/>
            <person name="Grigoriev I.V."/>
            <person name="Hibbett D.S."/>
            <person name="Martin F."/>
        </authorList>
    </citation>
    <scope>NUCLEOTIDE SEQUENCE [LARGE SCALE GENOMIC DNA]</scope>
    <source>
        <strain evidence="2">Foug A</strain>
    </source>
</reference>